<dbReference type="Proteomes" id="UP001428341">
    <property type="component" value="Unassembled WGS sequence"/>
</dbReference>
<dbReference type="Gene3D" id="3.40.50.300">
    <property type="entry name" value="P-loop containing nucleotide triphosphate hydrolases"/>
    <property type="match status" value="1"/>
</dbReference>
<dbReference type="InterPro" id="IPR001270">
    <property type="entry name" value="ClpA/B"/>
</dbReference>
<keyword evidence="1" id="KW-0547">Nucleotide-binding</keyword>
<dbReference type="Pfam" id="PF07724">
    <property type="entry name" value="AAA_2"/>
    <property type="match status" value="1"/>
</dbReference>
<dbReference type="GO" id="GO:0005524">
    <property type="term" value="F:ATP binding"/>
    <property type="evidence" value="ECO:0007669"/>
    <property type="project" value="UniProtKB-KW"/>
</dbReference>
<evidence type="ECO:0000313" key="4">
    <source>
        <dbReference type="EMBL" id="KAK9186895.1"/>
    </source>
</evidence>
<proteinExistence type="predicted"/>
<accession>A0AAP0LWI0</accession>
<name>A0AAP0LWI0_9ROSI</name>
<dbReference type="InterPro" id="IPR027417">
    <property type="entry name" value="P-loop_NTPase"/>
</dbReference>
<dbReference type="InterPro" id="IPR003959">
    <property type="entry name" value="ATPase_AAA_core"/>
</dbReference>
<reference evidence="4 5" key="1">
    <citation type="submission" date="2024-05" db="EMBL/GenBank/DDBJ databases">
        <title>Haplotype-resolved chromosome-level genome assembly of Huyou (Citrus changshanensis).</title>
        <authorList>
            <person name="Miao C."/>
            <person name="Chen W."/>
            <person name="Wu Y."/>
            <person name="Wang L."/>
            <person name="Zhao S."/>
            <person name="Grierson D."/>
            <person name="Xu C."/>
            <person name="Chen K."/>
        </authorList>
    </citation>
    <scope>NUCLEOTIDE SEQUENCE [LARGE SCALE GENOMIC DNA]</scope>
    <source>
        <strain evidence="4">01-14</strain>
        <tissue evidence="4">Leaf</tissue>
    </source>
</reference>
<evidence type="ECO:0000256" key="1">
    <source>
        <dbReference type="ARBA" id="ARBA00022741"/>
    </source>
</evidence>
<dbReference type="SUPFAM" id="SSF52540">
    <property type="entry name" value="P-loop containing nucleoside triphosphate hydrolases"/>
    <property type="match status" value="1"/>
</dbReference>
<evidence type="ECO:0000259" key="3">
    <source>
        <dbReference type="Pfam" id="PF07724"/>
    </source>
</evidence>
<dbReference type="EMBL" id="JBCGBO010000007">
    <property type="protein sequence ID" value="KAK9186895.1"/>
    <property type="molecule type" value="Genomic_DNA"/>
</dbReference>
<dbReference type="PRINTS" id="PR00300">
    <property type="entry name" value="CLPPROTEASEA"/>
</dbReference>
<protein>
    <recommendedName>
        <fullName evidence="3">ATPase AAA-type core domain-containing protein</fullName>
    </recommendedName>
</protein>
<dbReference type="AlphaFoldDB" id="A0AAP0LWI0"/>
<sequence length="498" mass="57349">MKEHKFLVKEMDNQIVSLEKIHRLQIQDEALFLASRIAQHPRNKATGELRERFIDILLKGIKRCLNSRDKYQKELDKHEYFLRRAVVEYEQLVKENTDHSSRSFWLRQIDNELKDAFFELVSFVKLRMQVEYDDFVSCVHDAKRVKDYSKILDQIDARVHGKFKEKLAVDVEEIAFVASKLTGIPASWFCTKPEERYMRVQERLKKRVFGQNDAIDVIFEALTKPKAAKKGLSSRRQLGLFLFAGPNCSGKAELAKAIANELYDNNDNDNHLIHFDMGNYTELESIKHFFDSLAALVKKRPYSVVLFDKIEKANSSILNLLLKILKTDFNRKATRGIAAFDLTNTLIIMTSDLNDEQVYEVMLTATYGRVNEVTGSLFKPSLLKLLDKLVVIDLAVPLLDTTRLLLREWACEETKRRNNDSKAVIVCPSTSALVHIASNAARKYGQNGEGLKRWMDQRVIFPMMSKMIVEDDGVAGNITVYIDLIEEIGELSFNLKRN</sequence>
<dbReference type="PANTHER" id="PTHR11638">
    <property type="entry name" value="ATP-DEPENDENT CLP PROTEASE"/>
    <property type="match status" value="1"/>
</dbReference>
<dbReference type="GO" id="GO:0016887">
    <property type="term" value="F:ATP hydrolysis activity"/>
    <property type="evidence" value="ECO:0007669"/>
    <property type="project" value="InterPro"/>
</dbReference>
<evidence type="ECO:0000256" key="2">
    <source>
        <dbReference type="ARBA" id="ARBA00022840"/>
    </source>
</evidence>
<evidence type="ECO:0000313" key="5">
    <source>
        <dbReference type="Proteomes" id="UP001428341"/>
    </source>
</evidence>
<keyword evidence="2" id="KW-0067">ATP-binding</keyword>
<gene>
    <name evidence="4" type="ORF">WN944_018284</name>
</gene>
<keyword evidence="5" id="KW-1185">Reference proteome</keyword>
<dbReference type="PANTHER" id="PTHR11638:SF18">
    <property type="entry name" value="HEAT SHOCK PROTEIN 104"/>
    <property type="match status" value="1"/>
</dbReference>
<organism evidence="4 5">
    <name type="scientific">Citrus x changshan-huyou</name>
    <dbReference type="NCBI Taxonomy" id="2935761"/>
    <lineage>
        <taxon>Eukaryota</taxon>
        <taxon>Viridiplantae</taxon>
        <taxon>Streptophyta</taxon>
        <taxon>Embryophyta</taxon>
        <taxon>Tracheophyta</taxon>
        <taxon>Spermatophyta</taxon>
        <taxon>Magnoliopsida</taxon>
        <taxon>eudicotyledons</taxon>
        <taxon>Gunneridae</taxon>
        <taxon>Pentapetalae</taxon>
        <taxon>rosids</taxon>
        <taxon>malvids</taxon>
        <taxon>Sapindales</taxon>
        <taxon>Rutaceae</taxon>
        <taxon>Aurantioideae</taxon>
        <taxon>Citrus</taxon>
    </lineage>
</organism>
<dbReference type="GO" id="GO:0005737">
    <property type="term" value="C:cytoplasm"/>
    <property type="evidence" value="ECO:0007669"/>
    <property type="project" value="TreeGrafter"/>
</dbReference>
<dbReference type="GO" id="GO:0034605">
    <property type="term" value="P:cellular response to heat"/>
    <property type="evidence" value="ECO:0007669"/>
    <property type="project" value="TreeGrafter"/>
</dbReference>
<feature type="domain" description="ATPase AAA-type core" evidence="3">
    <location>
        <begin position="237"/>
        <end position="383"/>
    </location>
</feature>
<dbReference type="InterPro" id="IPR050130">
    <property type="entry name" value="ClpA_ClpB"/>
</dbReference>
<comment type="caution">
    <text evidence="4">The sequence shown here is derived from an EMBL/GenBank/DDBJ whole genome shotgun (WGS) entry which is preliminary data.</text>
</comment>